<protein>
    <submittedName>
        <fullName evidence="1">Uncharacterized protein</fullName>
    </submittedName>
</protein>
<evidence type="ECO:0000313" key="1">
    <source>
        <dbReference type="EMBL" id="DAD96842.1"/>
    </source>
</evidence>
<proteinExistence type="predicted"/>
<sequence>MKNMQKVLHFYQIKFKFYLPISFKKGKQHKRLLSFFYSSIPSADSSKTQFFFEHLSIEGLFSHFIF</sequence>
<dbReference type="EMBL" id="BK015225">
    <property type="protein sequence ID" value="DAD96842.1"/>
    <property type="molecule type" value="Genomic_DNA"/>
</dbReference>
<reference evidence="1" key="1">
    <citation type="journal article" date="2021" name="Proc. Natl. Acad. Sci. U.S.A.">
        <title>A Catalog of Tens of Thousands of Viruses from Human Metagenomes Reveals Hidden Associations with Chronic Diseases.</title>
        <authorList>
            <person name="Tisza M.J."/>
            <person name="Buck C.B."/>
        </authorList>
    </citation>
    <scope>NUCLEOTIDE SEQUENCE</scope>
    <source>
        <strain evidence="1">Ct5op20</strain>
    </source>
</reference>
<accession>A0A8S5NRB3</accession>
<organism evidence="1">
    <name type="scientific">Siphoviridae sp. ct5op20</name>
    <dbReference type="NCBI Taxonomy" id="2826295"/>
    <lineage>
        <taxon>Viruses</taxon>
        <taxon>Duplodnaviria</taxon>
        <taxon>Heunggongvirae</taxon>
        <taxon>Uroviricota</taxon>
        <taxon>Caudoviricetes</taxon>
    </lineage>
</organism>
<name>A0A8S5NRB3_9CAUD</name>